<dbReference type="OrthoDB" id="6625830at2759"/>
<accession>A0A5E4N8F3</accession>
<feature type="region of interest" description="Disordered" evidence="1">
    <location>
        <begin position="254"/>
        <end position="303"/>
    </location>
</feature>
<feature type="compositionally biased region" description="Basic and acidic residues" evidence="1">
    <location>
        <begin position="344"/>
        <end position="380"/>
    </location>
</feature>
<evidence type="ECO:0000313" key="3">
    <source>
        <dbReference type="Proteomes" id="UP000325440"/>
    </source>
</evidence>
<dbReference type="EMBL" id="CABPRJ010001911">
    <property type="protein sequence ID" value="VVC41052.1"/>
    <property type="molecule type" value="Genomic_DNA"/>
</dbReference>
<feature type="region of interest" description="Disordered" evidence="1">
    <location>
        <begin position="100"/>
        <end position="238"/>
    </location>
</feature>
<feature type="compositionally biased region" description="Polar residues" evidence="1">
    <location>
        <begin position="381"/>
        <end position="398"/>
    </location>
</feature>
<reference evidence="2 3" key="1">
    <citation type="submission" date="2019-08" db="EMBL/GenBank/DDBJ databases">
        <authorList>
            <person name="Alioto T."/>
            <person name="Alioto T."/>
            <person name="Gomez Garrido J."/>
        </authorList>
    </citation>
    <scope>NUCLEOTIDE SEQUENCE [LARGE SCALE GENOMIC DNA]</scope>
</reference>
<dbReference type="AlphaFoldDB" id="A0A5E4N8F3"/>
<gene>
    <name evidence="2" type="ORF">CINCED_3A015534</name>
</gene>
<evidence type="ECO:0000256" key="1">
    <source>
        <dbReference type="SAM" id="MobiDB-lite"/>
    </source>
</evidence>
<keyword evidence="3" id="KW-1185">Reference proteome</keyword>
<feature type="compositionally biased region" description="Polar residues" evidence="1">
    <location>
        <begin position="482"/>
        <end position="494"/>
    </location>
</feature>
<evidence type="ECO:0000313" key="2">
    <source>
        <dbReference type="EMBL" id="VVC41052.1"/>
    </source>
</evidence>
<sequence length="582" mass="65296">MWPREIKLHENKNDAKKKTLEAGNDDVGVHESILGKMSTIRIRAGSSPEKPKNNQCCSNDRTDGTERSVQRNIRTCLAKQLGCCGEISANECRSCMPNESNACGGGSTPEKNSCETGTPEKKPCGTGSPENSPSGSGPREGNPCGSGPSEKNPYVTEPSDRKSRTSGLPEKGVFASRTKQQHPAVDPVDQIIEEGLQQRSNSRRSRRLEPNLNEPQQNKRHRQSKTVVPRPFGTLGYQPDFYDDAVDMQNWQENRNRQRHRTGDEEQRQRSRAVPDLGFVPYVDEDQPNGGSPASRRQDRVPVNNETLQIQQELLSVERQRLKLLKRVKRIHYALLAEVETYEQRPEEMQAQRQSRIENEKQKLSEIRRRVEARHQERQGTEQQQFDGQVTSPSSQYCGRNALAQRDPLTTPNRPAEADQQQRRKLYYRPPAANSGCTATLDESSDERLPVVRQAQAPKLRIPYRPPSQSDSSSSACEECNCQISPSAGVTNATRPDRRRRVASTGPANILRNNRQQQNHSDGRGGTRPRTMDAATSAAPGEVPLDTSGYYYNATRNGTPRLTTQSLNFICNCNDNRCRGRK</sequence>
<feature type="region of interest" description="Disordered" evidence="1">
    <location>
        <begin position="43"/>
        <end position="64"/>
    </location>
</feature>
<feature type="compositionally biased region" description="Low complexity" evidence="1">
    <location>
        <begin position="127"/>
        <end position="143"/>
    </location>
</feature>
<feature type="compositionally biased region" description="Polar residues" evidence="1">
    <location>
        <begin position="511"/>
        <end position="520"/>
    </location>
</feature>
<proteinExistence type="predicted"/>
<protein>
    <submittedName>
        <fullName evidence="2">Uncharacterized protein</fullName>
    </submittedName>
</protein>
<feature type="region of interest" description="Disordered" evidence="1">
    <location>
        <begin position="344"/>
        <end position="542"/>
    </location>
</feature>
<name>A0A5E4N8F3_9HEMI</name>
<dbReference type="Proteomes" id="UP000325440">
    <property type="component" value="Unassembled WGS sequence"/>
</dbReference>
<organism evidence="2 3">
    <name type="scientific">Cinara cedri</name>
    <dbReference type="NCBI Taxonomy" id="506608"/>
    <lineage>
        <taxon>Eukaryota</taxon>
        <taxon>Metazoa</taxon>
        <taxon>Ecdysozoa</taxon>
        <taxon>Arthropoda</taxon>
        <taxon>Hexapoda</taxon>
        <taxon>Insecta</taxon>
        <taxon>Pterygota</taxon>
        <taxon>Neoptera</taxon>
        <taxon>Paraneoptera</taxon>
        <taxon>Hemiptera</taxon>
        <taxon>Sternorrhyncha</taxon>
        <taxon>Aphidomorpha</taxon>
        <taxon>Aphidoidea</taxon>
        <taxon>Aphididae</taxon>
        <taxon>Lachninae</taxon>
        <taxon>Cinara</taxon>
    </lineage>
</organism>